<feature type="domain" description="Tip attachment protein J" evidence="2">
    <location>
        <begin position="799"/>
        <end position="963"/>
    </location>
</feature>
<sequence length="1309" mass="142908">MATMLLSAAGAAIGGSLGGAFAGLSSVALGRVAGATLGRAIDQRILGQGGSVVESGKVDRFRISGAAEGSSIPQVYGRMRVPGHVIWATRFKETVKRSGGSGKGMSSQPEVAEYSYSVSLALALCKGVVSHVGRIWADGQEISPEDLNMRVYKGTEDQLPDSLIEAVEGQGKVPGYRGTAYVVIEDLSLAQFGNRVPQFSFEVCRPSPVSQVDAEWEPTHAVRGVALIPGTGEYALGTTSVQYGTGVASSQSANENTPAGLTDFSSSFKALENELPNCSSISLVVSWFGNDLRCQSCDIQPKVERVAFDGRKMPWSVSGLGRGQASEVPRADDRPVYGGTPCDMSVVEAIQKMNDAGKDVMFYPFILMEQMQDNALPDPWSDADTQAVLPWRGRITLDKAPGQTGSADQSALADMEVDAFFGSAQVSDFAISENTVTYSGPQEWRYRRFILHYAALCKAAGGVASFCIGSEMRSLTQIRGPQNGFPAVAALCQLAADVRQILGPDTKIGYAADWSEYFGYHPQDGTGDVLFHLDPLWAHDDIDFVGIDNYMPLSDWRDTDGHEDQHWSSIYNPDYLRANVAGGEGYDWYYHSQEAREAQIRTPITDGAYGEPWVYRYKDLEGWWRNDHHNRVAGLRQEEATAWVPQSKPIWFTELGCAAINKGTNQPNKFIDPKSSESSLPHYSDGRRDDFIQQQYLLAMLSFWEDPNNNPVSDEYQSPMVDMSRAHVWAWDARPYPFFPNLGTMWSDGGNYARGHWLNGRSTSRPLASVVREICERAGLFHFDVSGLYGVVQGYVVTDAGDARSALQPLMLRYGFDAIERNGTLLFQMRNAAQAYDLEVETLADTSELNGTLELTREAEAEVSGRVQLSFVQADADFEAVTEQAVLPDSDAISLARSEMPLVMTRAEGRQVAERWLIEARVAQDTVRFCLPLSQMSIGAGDVVTLQSDPKGARKMYRVDRVEQGPFQIIEAVRMDPSVYEPSDLADEAVVLKPFTAPVPVQPLFLDLPLLTGDEVPHAPYLAVTAQPWPGSVGVYDAARDSNYSLNKLINTRATVGMTQTPLFRASSGVWDTSGPLQVQLVSGGLESVSEEAVLAGANLAAIGDGTPDGWEVFQFETADLVDTNTWHLGKRLRGQGGTDALMPDVWPPGSWFVLLTEGVDQIEFAASQRNIARHFRIGPSQRSYDDPSYEHVVQAFAGNGLRPYAPCHLGAQSDGTGGYDVSWIRRTRLDGDSWDLAEVPLNEEAESYEVRVVQGNTLLRQETVVAPLWSYSASQLMADTASGAVAIEVAQNSARYGPGAWARLTLGV</sequence>
<evidence type="ECO:0000313" key="5">
    <source>
        <dbReference type="Proteomes" id="UP000051870"/>
    </source>
</evidence>
<dbReference type="GeneID" id="83880739"/>
<dbReference type="Proteomes" id="UP000051870">
    <property type="component" value="Unassembled WGS sequence"/>
</dbReference>
<dbReference type="Pfam" id="PF13547">
    <property type="entry name" value="GTA_TIM"/>
    <property type="match status" value="1"/>
</dbReference>
<accession>A0A0P1I6Q9</accession>
<keyword evidence="5" id="KW-1185">Reference proteome</keyword>
<feature type="domain" description="GTA TIM-barrel-like" evidence="1">
    <location>
        <begin position="444"/>
        <end position="740"/>
    </location>
</feature>
<dbReference type="Pfam" id="PF13550">
    <property type="entry name" value="Phage-tail_3"/>
    <property type="match status" value="1"/>
</dbReference>
<dbReference type="CDD" id="cd19607">
    <property type="entry name" value="GTA_TIM-barrel-like"/>
    <property type="match status" value="1"/>
</dbReference>
<proteinExistence type="predicted"/>
<evidence type="ECO:0008006" key="6">
    <source>
        <dbReference type="Google" id="ProtNLM"/>
    </source>
</evidence>
<gene>
    <name evidence="4" type="ORF">PH7735_01692</name>
</gene>
<evidence type="ECO:0000259" key="3">
    <source>
        <dbReference type="Pfam" id="PF23666"/>
    </source>
</evidence>
<reference evidence="5" key="1">
    <citation type="submission" date="2015-09" db="EMBL/GenBank/DDBJ databases">
        <authorList>
            <person name="Rodrigo-Torres Lidia"/>
            <person name="Arahal R.David."/>
        </authorList>
    </citation>
    <scope>NUCLEOTIDE SEQUENCE [LARGE SCALE GENOMIC DNA]</scope>
    <source>
        <strain evidence="5">CECT 7735</strain>
    </source>
</reference>
<dbReference type="Pfam" id="PF23666">
    <property type="entry name" value="Rcc01698_C"/>
    <property type="match status" value="1"/>
</dbReference>
<feature type="domain" description="Rcc01698-like C-terminal" evidence="3">
    <location>
        <begin position="1054"/>
        <end position="1154"/>
    </location>
</feature>
<evidence type="ECO:0000259" key="1">
    <source>
        <dbReference type="Pfam" id="PF13547"/>
    </source>
</evidence>
<name>A0A0P1I6Q9_9RHOB</name>
<dbReference type="InterPro" id="IPR025195">
    <property type="entry name" value="GTA_TIM_dom"/>
</dbReference>
<dbReference type="SUPFAM" id="SSF51445">
    <property type="entry name" value="(Trans)glycosidases"/>
    <property type="match status" value="1"/>
</dbReference>
<dbReference type="InterPro" id="IPR056490">
    <property type="entry name" value="Rcc01698_C"/>
</dbReference>
<evidence type="ECO:0000259" key="2">
    <source>
        <dbReference type="Pfam" id="PF13550"/>
    </source>
</evidence>
<dbReference type="RefSeq" id="WP_058310791.1">
    <property type="nucleotide sequence ID" value="NZ_CYTW01000001.1"/>
</dbReference>
<evidence type="ECO:0000313" key="4">
    <source>
        <dbReference type="EMBL" id="CUJ93983.1"/>
    </source>
</evidence>
<dbReference type="Gene3D" id="3.20.20.80">
    <property type="entry name" value="Glycosidases"/>
    <property type="match status" value="1"/>
</dbReference>
<dbReference type="InterPro" id="IPR017853">
    <property type="entry name" value="GH"/>
</dbReference>
<organism evidence="4 5">
    <name type="scientific">Shimia thalassica</name>
    <dbReference type="NCBI Taxonomy" id="1715693"/>
    <lineage>
        <taxon>Bacteria</taxon>
        <taxon>Pseudomonadati</taxon>
        <taxon>Pseudomonadota</taxon>
        <taxon>Alphaproteobacteria</taxon>
        <taxon>Rhodobacterales</taxon>
        <taxon>Roseobacteraceae</taxon>
    </lineage>
</organism>
<dbReference type="EMBL" id="CYTW01000001">
    <property type="protein sequence ID" value="CUJ93983.1"/>
    <property type="molecule type" value="Genomic_DNA"/>
</dbReference>
<dbReference type="STRING" id="1715693.PH7735_01692"/>
<dbReference type="InterPro" id="IPR032876">
    <property type="entry name" value="J_dom"/>
</dbReference>
<protein>
    <recommendedName>
        <fullName evidence="6">Host specificity protein</fullName>
    </recommendedName>
</protein>